<reference evidence="1" key="1">
    <citation type="journal article" date="2019" name="PLoS Negl. Trop. Dis.">
        <title>Revisiting the worldwide diversity of Leptospira species in the environment.</title>
        <authorList>
            <person name="Vincent A.T."/>
            <person name="Schiettekatte O."/>
            <person name="Bourhy P."/>
            <person name="Veyrier F.J."/>
            <person name="Picardeau M."/>
        </authorList>
    </citation>
    <scope>NUCLEOTIDE SEQUENCE [LARGE SCALE GENOMIC DNA]</scope>
    <source>
        <strain evidence="1">201702451</strain>
    </source>
</reference>
<comment type="caution">
    <text evidence="1">The sequence shown here is derived from an EMBL/GenBank/DDBJ whole genome shotgun (WGS) entry which is preliminary data.</text>
</comment>
<evidence type="ECO:0000313" key="2">
    <source>
        <dbReference type="Proteomes" id="UP000297567"/>
    </source>
</evidence>
<dbReference type="Proteomes" id="UP000297567">
    <property type="component" value="Unassembled WGS sequence"/>
</dbReference>
<accession>A0A4Z1A6K0</accession>
<proteinExistence type="predicted"/>
<protein>
    <submittedName>
        <fullName evidence="1">Uncharacterized protein</fullName>
    </submittedName>
</protein>
<keyword evidence="2" id="KW-1185">Reference proteome</keyword>
<organism evidence="1 2">
    <name type="scientific">Leptospira jelokensis</name>
    <dbReference type="NCBI Taxonomy" id="2484931"/>
    <lineage>
        <taxon>Bacteria</taxon>
        <taxon>Pseudomonadati</taxon>
        <taxon>Spirochaetota</taxon>
        <taxon>Spirochaetia</taxon>
        <taxon>Leptospirales</taxon>
        <taxon>Leptospiraceae</taxon>
        <taxon>Leptospira</taxon>
    </lineage>
</organism>
<dbReference type="AlphaFoldDB" id="A0A4Z1A6K0"/>
<evidence type="ECO:0000313" key="1">
    <source>
        <dbReference type="EMBL" id="TGL72866.1"/>
    </source>
</evidence>
<name>A0A4Z1A6K0_9LEPT</name>
<gene>
    <name evidence="1" type="ORF">EHQ62_04380</name>
</gene>
<sequence>MRNQTFVRLFLLIHFVFICLSCKPSINKQLDRLLENGSVMQTATFCAKHETQLQERKEDCDRVTKDAKSEIDTILNRRLDLGIAPVIVPKSRGEEIEEFLKVHTQMGIRYWEIWKSNVILE</sequence>
<dbReference type="EMBL" id="RQGH01000010">
    <property type="protein sequence ID" value="TGL72866.1"/>
    <property type="molecule type" value="Genomic_DNA"/>
</dbReference>